<gene>
    <name evidence="8" type="ORF">ELLFYP34_01131</name>
</gene>
<sequence>MDKQRIKKIWTCILLFLIGSIFIPWLVYALDLVLTGQVLHSEPFDLSYLTALQVVKSKESCRMLFLCFEGILLLSIIYYIANNQKTPRSELYQVTDTISIPVPCGEGQYGNAWFLEKKKYKKVYAQHVINPRKRLIRRLIAEGIKDRNNIDRNIVPSLQKIKPLRMKTELFSRSGMVIGVEIKRGVEKVITVDHDSHLLCLGSTRIGKSRCMVDESIGILALSGESMFITDMKGELSDYMTPYLKRLGYEVYTIDFKEAQKSNKYNLLQPIIDAAKRGDMDEVEELTADFSEMIVPETSHAAPIWRNGERAVIEMAILAVVIENIDHPEYQTIYNAYQFIAAMGEVVNVPGDDPKKPIPMSRLELFIEDIRWKNPQHKLLNAYASAVSAGKEAKETIASFITSSMKTLRTFSLGKVDAMMNASDFSIKDLNDKKTAIFLMLSDQKQNYYPIAAALIFSLYDGLIKIADQQGGRLKRRVRFVLDEFGNMVKINGFDTMLTAGGSRGILMALFIQSFAQLTHKYSKEINTIVQDNCETLIYLHSDSDDTNEIISKSLSTYTCNVFNTSASSRNRIGDYSSSSSKMTRRLLEKDEVKAIMPPYNLILGRNKPAVMYSPDLSEWHFNEMFGTGTEAHNTQLRYLRNKARPERDISKEHHSWGILETYDNLQYRTDINHYKETIENFDPIRFRMDEQYQEEILP</sequence>
<evidence type="ECO:0000313" key="8">
    <source>
        <dbReference type="EMBL" id="VYU74289.1"/>
    </source>
</evidence>
<evidence type="ECO:0000256" key="4">
    <source>
        <dbReference type="ARBA" id="ARBA00022692"/>
    </source>
</evidence>
<dbReference type="InterPro" id="IPR003688">
    <property type="entry name" value="TraG/VirD4"/>
</dbReference>
<dbReference type="AlphaFoldDB" id="A0A6N3HEH6"/>
<evidence type="ECO:0000256" key="3">
    <source>
        <dbReference type="ARBA" id="ARBA00022475"/>
    </source>
</evidence>
<evidence type="ECO:0000256" key="2">
    <source>
        <dbReference type="ARBA" id="ARBA00008806"/>
    </source>
</evidence>
<dbReference type="InterPro" id="IPR027417">
    <property type="entry name" value="P-loop_NTPase"/>
</dbReference>
<evidence type="ECO:0000256" key="6">
    <source>
        <dbReference type="ARBA" id="ARBA00023136"/>
    </source>
</evidence>
<keyword evidence="5 7" id="KW-1133">Transmembrane helix</keyword>
<feature type="transmembrane region" description="Helical" evidence="7">
    <location>
        <begin position="12"/>
        <end position="30"/>
    </location>
</feature>
<dbReference type="GO" id="GO:0005886">
    <property type="term" value="C:plasma membrane"/>
    <property type="evidence" value="ECO:0007669"/>
    <property type="project" value="UniProtKB-SubCell"/>
</dbReference>
<keyword evidence="3" id="KW-1003">Cell membrane</keyword>
<keyword evidence="6 7" id="KW-0472">Membrane</keyword>
<dbReference type="PANTHER" id="PTHR37937">
    <property type="entry name" value="CONJUGATIVE TRANSFER: DNA TRANSPORT"/>
    <property type="match status" value="1"/>
</dbReference>
<comment type="similarity">
    <text evidence="2">Belongs to the VirD4/TraG family.</text>
</comment>
<organism evidence="8">
    <name type="scientific">Eubacterium limosum</name>
    <dbReference type="NCBI Taxonomy" id="1736"/>
    <lineage>
        <taxon>Bacteria</taxon>
        <taxon>Bacillati</taxon>
        <taxon>Bacillota</taxon>
        <taxon>Clostridia</taxon>
        <taxon>Eubacteriales</taxon>
        <taxon>Eubacteriaceae</taxon>
        <taxon>Eubacterium</taxon>
    </lineage>
</organism>
<evidence type="ECO:0000256" key="7">
    <source>
        <dbReference type="SAM" id="Phobius"/>
    </source>
</evidence>
<dbReference type="Pfam" id="PF02534">
    <property type="entry name" value="T4SS-DNA_transf"/>
    <property type="match status" value="1"/>
</dbReference>
<proteinExistence type="inferred from homology"/>
<dbReference type="PANTHER" id="PTHR37937:SF1">
    <property type="entry name" value="CONJUGATIVE TRANSFER: DNA TRANSPORT"/>
    <property type="match status" value="1"/>
</dbReference>
<dbReference type="CDD" id="cd01127">
    <property type="entry name" value="TrwB_TraG_TraD_VirD4"/>
    <property type="match status" value="1"/>
</dbReference>
<dbReference type="SUPFAM" id="SSF52540">
    <property type="entry name" value="P-loop containing nucleoside triphosphate hydrolases"/>
    <property type="match status" value="1"/>
</dbReference>
<accession>A0A6N3HEH6</accession>
<keyword evidence="4 7" id="KW-0812">Transmembrane</keyword>
<dbReference type="InterPro" id="IPR051539">
    <property type="entry name" value="T4SS-coupling_protein"/>
</dbReference>
<evidence type="ECO:0000256" key="1">
    <source>
        <dbReference type="ARBA" id="ARBA00004651"/>
    </source>
</evidence>
<dbReference type="Gene3D" id="3.40.50.300">
    <property type="entry name" value="P-loop containing nucleotide triphosphate hydrolases"/>
    <property type="match status" value="1"/>
</dbReference>
<name>A0A6N3HEH6_EUBLI</name>
<reference evidence="8" key="1">
    <citation type="submission" date="2019-11" db="EMBL/GenBank/DDBJ databases">
        <authorList>
            <person name="Feng L."/>
        </authorList>
    </citation>
    <scope>NUCLEOTIDE SEQUENCE</scope>
    <source>
        <strain evidence="8">ElimosumLFYP34</strain>
    </source>
</reference>
<comment type="subcellular location">
    <subcellularLocation>
        <location evidence="1">Cell membrane</location>
        <topology evidence="1">Multi-pass membrane protein</topology>
    </subcellularLocation>
</comment>
<evidence type="ECO:0000256" key="5">
    <source>
        <dbReference type="ARBA" id="ARBA00022989"/>
    </source>
</evidence>
<dbReference type="EMBL" id="CACRTR010000023">
    <property type="protein sequence ID" value="VYU74289.1"/>
    <property type="molecule type" value="Genomic_DNA"/>
</dbReference>
<dbReference type="NCBIfam" id="NF045973">
    <property type="entry name" value="conju_CD1115"/>
    <property type="match status" value="1"/>
</dbReference>
<protein>
    <submittedName>
        <fullName evidence="8">Type IV secretory system Conjugative DNA transfer</fullName>
    </submittedName>
</protein>